<reference evidence="2" key="1">
    <citation type="submission" date="2022-11" db="UniProtKB">
        <authorList>
            <consortium name="WormBaseParasite"/>
        </authorList>
    </citation>
    <scope>IDENTIFICATION</scope>
</reference>
<protein>
    <submittedName>
        <fullName evidence="2">Uncharacterized protein</fullName>
    </submittedName>
</protein>
<dbReference type="AlphaFoldDB" id="A0A914DMR6"/>
<dbReference type="Proteomes" id="UP000887540">
    <property type="component" value="Unplaced"/>
</dbReference>
<proteinExistence type="predicted"/>
<evidence type="ECO:0000313" key="2">
    <source>
        <dbReference type="WBParaSite" id="ACRNAN_scaffold3272.g19834.t1"/>
    </source>
</evidence>
<sequence length="83" mass="9776">MRHKRYVGVFNLDNFVDSSCEVIKYSKHESGVRIRIQNPSQNPDSESESEFRIQNPDLESQFGFRIRIRILTRIPNPDSEFGF</sequence>
<organism evidence="1 2">
    <name type="scientific">Acrobeloides nanus</name>
    <dbReference type="NCBI Taxonomy" id="290746"/>
    <lineage>
        <taxon>Eukaryota</taxon>
        <taxon>Metazoa</taxon>
        <taxon>Ecdysozoa</taxon>
        <taxon>Nematoda</taxon>
        <taxon>Chromadorea</taxon>
        <taxon>Rhabditida</taxon>
        <taxon>Tylenchina</taxon>
        <taxon>Cephalobomorpha</taxon>
        <taxon>Cephaloboidea</taxon>
        <taxon>Cephalobidae</taxon>
        <taxon>Acrobeloides</taxon>
    </lineage>
</organism>
<name>A0A914DMR6_9BILA</name>
<accession>A0A914DMR6</accession>
<keyword evidence="1" id="KW-1185">Reference proteome</keyword>
<dbReference type="WBParaSite" id="ACRNAN_scaffold3272.g19834.t1">
    <property type="protein sequence ID" value="ACRNAN_scaffold3272.g19834.t1"/>
    <property type="gene ID" value="ACRNAN_scaffold3272.g19834"/>
</dbReference>
<evidence type="ECO:0000313" key="1">
    <source>
        <dbReference type="Proteomes" id="UP000887540"/>
    </source>
</evidence>